<evidence type="ECO:0000313" key="4">
    <source>
        <dbReference type="EMBL" id="MBS4539040.1"/>
    </source>
</evidence>
<proteinExistence type="predicted"/>
<feature type="domain" description="Methyl-accepting transducer" evidence="3">
    <location>
        <begin position="53"/>
        <end position="226"/>
    </location>
</feature>
<name>A0A942UVX4_9FIRM</name>
<comment type="caution">
    <text evidence="4">The sequence shown here is derived from an EMBL/GenBank/DDBJ whole genome shotgun (WGS) entry which is preliminary data.</text>
</comment>
<accession>A0A942UVX4</accession>
<evidence type="ECO:0000256" key="2">
    <source>
        <dbReference type="PROSITE-ProRule" id="PRU00284"/>
    </source>
</evidence>
<dbReference type="Proteomes" id="UP000724672">
    <property type="component" value="Unassembled WGS sequence"/>
</dbReference>
<dbReference type="Pfam" id="PF00015">
    <property type="entry name" value="MCPsignal"/>
    <property type="match status" value="1"/>
</dbReference>
<dbReference type="SMART" id="SM00283">
    <property type="entry name" value="MA"/>
    <property type="match status" value="1"/>
</dbReference>
<dbReference type="GO" id="GO:0007165">
    <property type="term" value="P:signal transduction"/>
    <property type="evidence" value="ECO:0007669"/>
    <property type="project" value="UniProtKB-KW"/>
</dbReference>
<sequence>MLKRSSLIVQAMESGERKMARVGKELFGVPYIGVAIPIKDENGDVIGGAFFGENTSRQDVLRDMSSNLAENTNYANESSQEINAQAEELAALGQQLSQVAADFNNQLKSVDTVINFIKDISSQTNLLGLNATIEAARVGQEGRGFQVVAEEIRKLSKQSNESADKIEEMLKKIKKDSSEITQTVNTVEDISGNLAGIIQSMSASIEGINSMVEELYDMSEKLVEEN</sequence>
<dbReference type="EMBL" id="WSFT01000040">
    <property type="protein sequence ID" value="MBS4539040.1"/>
    <property type="molecule type" value="Genomic_DNA"/>
</dbReference>
<gene>
    <name evidence="4" type="ORF">GOQ27_11245</name>
</gene>
<keyword evidence="5" id="KW-1185">Reference proteome</keyword>
<organism evidence="4 5">
    <name type="scientific">Anaeromonas frigoriresistens</name>
    <dbReference type="NCBI Taxonomy" id="2683708"/>
    <lineage>
        <taxon>Bacteria</taxon>
        <taxon>Bacillati</taxon>
        <taxon>Bacillota</taxon>
        <taxon>Tissierellia</taxon>
        <taxon>Tissierellales</taxon>
        <taxon>Thermohalobacteraceae</taxon>
        <taxon>Anaeromonas</taxon>
    </lineage>
</organism>
<evidence type="ECO:0000259" key="3">
    <source>
        <dbReference type="PROSITE" id="PS50111"/>
    </source>
</evidence>
<protein>
    <submittedName>
        <fullName evidence="4">Chemotaxis protein</fullName>
    </submittedName>
</protein>
<dbReference type="PANTHER" id="PTHR32089">
    <property type="entry name" value="METHYL-ACCEPTING CHEMOTAXIS PROTEIN MCPB"/>
    <property type="match status" value="1"/>
</dbReference>
<dbReference type="PROSITE" id="PS50111">
    <property type="entry name" value="CHEMOTAXIS_TRANSDUC_2"/>
    <property type="match status" value="1"/>
</dbReference>
<evidence type="ECO:0000313" key="5">
    <source>
        <dbReference type="Proteomes" id="UP000724672"/>
    </source>
</evidence>
<dbReference type="InterPro" id="IPR004089">
    <property type="entry name" value="MCPsignal_dom"/>
</dbReference>
<reference evidence="4" key="1">
    <citation type="submission" date="2019-12" db="EMBL/GenBank/DDBJ databases">
        <title>Clostridiaceae gen. nov. sp. nov., isolated from sediment in Xinjiang, China.</title>
        <authorList>
            <person name="Zhang R."/>
        </authorList>
    </citation>
    <scope>NUCLEOTIDE SEQUENCE</scope>
    <source>
        <strain evidence="4">D2Q-11</strain>
    </source>
</reference>
<dbReference type="SUPFAM" id="SSF58104">
    <property type="entry name" value="Methyl-accepting chemotaxis protein (MCP) signaling domain"/>
    <property type="match status" value="1"/>
</dbReference>
<dbReference type="AlphaFoldDB" id="A0A942UVX4"/>
<keyword evidence="1 2" id="KW-0807">Transducer</keyword>
<dbReference type="GO" id="GO:0016020">
    <property type="term" value="C:membrane"/>
    <property type="evidence" value="ECO:0007669"/>
    <property type="project" value="InterPro"/>
</dbReference>
<dbReference type="Gene3D" id="1.10.287.950">
    <property type="entry name" value="Methyl-accepting chemotaxis protein"/>
    <property type="match status" value="1"/>
</dbReference>
<dbReference type="PANTHER" id="PTHR32089:SF112">
    <property type="entry name" value="LYSOZYME-LIKE PROTEIN-RELATED"/>
    <property type="match status" value="1"/>
</dbReference>
<evidence type="ECO:0000256" key="1">
    <source>
        <dbReference type="ARBA" id="ARBA00023224"/>
    </source>
</evidence>